<dbReference type="InterPro" id="IPR008271">
    <property type="entry name" value="Ser/Thr_kinase_AS"/>
</dbReference>
<dbReference type="Proteomes" id="UP001189429">
    <property type="component" value="Unassembled WGS sequence"/>
</dbReference>
<evidence type="ECO:0000256" key="6">
    <source>
        <dbReference type="SAM" id="SignalP"/>
    </source>
</evidence>
<feature type="domain" description="Protein kinase" evidence="7">
    <location>
        <begin position="1"/>
        <end position="181"/>
    </location>
</feature>
<gene>
    <name evidence="8" type="ORF">PCOR1329_LOCUS56170</name>
</gene>
<keyword evidence="4" id="KW-0418">Kinase</keyword>
<keyword evidence="1" id="KW-0723">Serine/threonine-protein kinase</keyword>
<dbReference type="SUPFAM" id="SSF56112">
    <property type="entry name" value="Protein kinase-like (PK-like)"/>
    <property type="match status" value="1"/>
</dbReference>
<comment type="caution">
    <text evidence="8">The sequence shown here is derived from an EMBL/GenBank/DDBJ whole genome shotgun (WGS) entry which is preliminary data.</text>
</comment>
<keyword evidence="3" id="KW-0547">Nucleotide-binding</keyword>
<feature type="signal peptide" evidence="6">
    <location>
        <begin position="1"/>
        <end position="16"/>
    </location>
</feature>
<dbReference type="EMBL" id="CAUYUJ010016906">
    <property type="protein sequence ID" value="CAK0869942.1"/>
    <property type="molecule type" value="Genomic_DNA"/>
</dbReference>
<evidence type="ECO:0000259" key="7">
    <source>
        <dbReference type="PROSITE" id="PS50011"/>
    </source>
</evidence>
<evidence type="ECO:0000256" key="5">
    <source>
        <dbReference type="ARBA" id="ARBA00022840"/>
    </source>
</evidence>
<evidence type="ECO:0000256" key="1">
    <source>
        <dbReference type="ARBA" id="ARBA00022527"/>
    </source>
</evidence>
<sequence length="181" mass="19554">MLEPCVVHLIRQLLLALQHLCERGVEHRDVKPENLLLYSNSQDLGIDLNAGRMRAPPHLKLADFGWANLPEVAEGIPPEAAVSGVGSLWYAAPEMNPSPEGTGPAAPRGDAPLGACDMWSVGVIAYLLLLGHSPFNTALREPDQEAQDAKVIRLAAEGTINTESRVWSCLPEEDRETSSSS</sequence>
<feature type="chain" id="PRO_5045273182" description="Protein kinase domain-containing protein" evidence="6">
    <location>
        <begin position="17"/>
        <end position="181"/>
    </location>
</feature>
<keyword evidence="9" id="KW-1185">Reference proteome</keyword>
<dbReference type="PROSITE" id="PS00108">
    <property type="entry name" value="PROTEIN_KINASE_ST"/>
    <property type="match status" value="1"/>
</dbReference>
<reference evidence="8" key="1">
    <citation type="submission" date="2023-10" db="EMBL/GenBank/DDBJ databases">
        <authorList>
            <person name="Chen Y."/>
            <person name="Shah S."/>
            <person name="Dougan E. K."/>
            <person name="Thang M."/>
            <person name="Chan C."/>
        </authorList>
    </citation>
    <scope>NUCLEOTIDE SEQUENCE [LARGE SCALE GENOMIC DNA]</scope>
</reference>
<dbReference type="Gene3D" id="1.10.510.10">
    <property type="entry name" value="Transferase(Phosphotransferase) domain 1"/>
    <property type="match status" value="1"/>
</dbReference>
<evidence type="ECO:0000256" key="3">
    <source>
        <dbReference type="ARBA" id="ARBA00022741"/>
    </source>
</evidence>
<dbReference type="PROSITE" id="PS50011">
    <property type="entry name" value="PROTEIN_KINASE_DOM"/>
    <property type="match status" value="1"/>
</dbReference>
<dbReference type="InterPro" id="IPR011009">
    <property type="entry name" value="Kinase-like_dom_sf"/>
</dbReference>
<evidence type="ECO:0000256" key="4">
    <source>
        <dbReference type="ARBA" id="ARBA00022777"/>
    </source>
</evidence>
<proteinExistence type="predicted"/>
<dbReference type="InterPro" id="IPR050205">
    <property type="entry name" value="CDPK_Ser/Thr_kinases"/>
</dbReference>
<keyword evidence="2" id="KW-0808">Transferase</keyword>
<accession>A0ABN9VAG6</accession>
<dbReference type="Pfam" id="PF00069">
    <property type="entry name" value="Pkinase"/>
    <property type="match status" value="1"/>
</dbReference>
<evidence type="ECO:0000256" key="2">
    <source>
        <dbReference type="ARBA" id="ARBA00022679"/>
    </source>
</evidence>
<dbReference type="SMART" id="SM00220">
    <property type="entry name" value="S_TKc"/>
    <property type="match status" value="1"/>
</dbReference>
<dbReference type="PANTHER" id="PTHR24349">
    <property type="entry name" value="SERINE/THREONINE-PROTEIN KINASE"/>
    <property type="match status" value="1"/>
</dbReference>
<name>A0ABN9VAG6_9DINO</name>
<keyword evidence="5" id="KW-0067">ATP-binding</keyword>
<dbReference type="InterPro" id="IPR000719">
    <property type="entry name" value="Prot_kinase_dom"/>
</dbReference>
<keyword evidence="6" id="KW-0732">Signal</keyword>
<evidence type="ECO:0000313" key="8">
    <source>
        <dbReference type="EMBL" id="CAK0869942.1"/>
    </source>
</evidence>
<evidence type="ECO:0000313" key="9">
    <source>
        <dbReference type="Proteomes" id="UP001189429"/>
    </source>
</evidence>
<organism evidence="8 9">
    <name type="scientific">Prorocentrum cordatum</name>
    <dbReference type="NCBI Taxonomy" id="2364126"/>
    <lineage>
        <taxon>Eukaryota</taxon>
        <taxon>Sar</taxon>
        <taxon>Alveolata</taxon>
        <taxon>Dinophyceae</taxon>
        <taxon>Prorocentrales</taxon>
        <taxon>Prorocentraceae</taxon>
        <taxon>Prorocentrum</taxon>
    </lineage>
</organism>
<protein>
    <recommendedName>
        <fullName evidence="7">Protein kinase domain-containing protein</fullName>
    </recommendedName>
</protein>